<evidence type="ECO:0000313" key="9">
    <source>
        <dbReference type="Proteomes" id="UP001281761"/>
    </source>
</evidence>
<feature type="signal peptide" evidence="5">
    <location>
        <begin position="1"/>
        <end position="18"/>
    </location>
</feature>
<evidence type="ECO:0000259" key="7">
    <source>
        <dbReference type="Pfam" id="PF16875"/>
    </source>
</evidence>
<dbReference type="Gene3D" id="2.70.98.60">
    <property type="entry name" value="alpha-galactosidase from lactobacil brevis"/>
    <property type="match status" value="1"/>
</dbReference>
<dbReference type="InterPro" id="IPR000111">
    <property type="entry name" value="Glyco_hydro_27/36_CS"/>
</dbReference>
<evidence type="ECO:0000256" key="2">
    <source>
        <dbReference type="ARBA" id="ARBA00012755"/>
    </source>
</evidence>
<dbReference type="InterPro" id="IPR002252">
    <property type="entry name" value="Glyco_hydro_36"/>
</dbReference>
<dbReference type="InterPro" id="IPR031705">
    <property type="entry name" value="Glyco_hydro_36_C"/>
</dbReference>
<dbReference type="Proteomes" id="UP001281761">
    <property type="component" value="Unassembled WGS sequence"/>
</dbReference>
<dbReference type="Gene3D" id="3.20.20.70">
    <property type="entry name" value="Aldolase class I"/>
    <property type="match status" value="1"/>
</dbReference>
<dbReference type="SUPFAM" id="SSF51445">
    <property type="entry name" value="(Trans)glycosidases"/>
    <property type="match status" value="1"/>
</dbReference>
<keyword evidence="9" id="KW-1185">Reference proteome</keyword>
<sequence>MNLSALIISLSFIFHSFCEETANVDPIAFSINTADNSMVLGVNSNGEVLFYHYGGKVKDVDMFTKYKSYKRTDHGMEPHAYNTMGGRAFNEPALRVTHMNGDLNTELRYVSHTVKKVSENIEETIVTMKDKAQDFVVTQTYTAHIQENVITTQTTIQNNEAQPVTLHNYYASSISLKAKSFLLTHLWGGWALEHQVSHTLLTHGTKSFESRKGIRTTHTENPTFMLTLDSEVFSEDHGEVIAGALAWSGNFKMNFEIDEFDRLTVLSGPNPYAAEYHLDSKKSFKLPMMVYTYSTKGAGQASRNLHDWARNYGTQGKKNQVPTLLNSWEGAYFTFDAPLLKQMMDDTALMGLEMFVLDDGWFGNKYPRNDDKNGLGDWQVNVKKLPDGIDDLATYAHSKGIKFGIWIEPEMVNEKSELYEKHPEWIVQAPKRTKHLTRHQFVLDLSNPQVQDFVYTVFDETVQLSTNIDYIKWDANRHIENVGSTYLTADKQSHFWVDYTLGFYSVMERIRAKYPKIQVQACASGGGRVEYGALKYFDEVWTSDNTEALTRVSIQYGMSLFYPAAAMGSHVSAVPNHQTDNRTPLKFRFDIAGTGRMGMELQPKTMTDAEKAEAARYIESYKTYRDIVVEGDLYRIANPSEGKGFYSLMYVSKDKTRAVCFCYNVVYQARIMRPKFRLNGLDADMSYTVKELNVDKKRHWFDGETFTGGFLMEQGINPDFQKLYDSAVYLLEQKK</sequence>
<organism evidence="8 9">
    <name type="scientific">Blattamonas nauphoetae</name>
    <dbReference type="NCBI Taxonomy" id="2049346"/>
    <lineage>
        <taxon>Eukaryota</taxon>
        <taxon>Metamonada</taxon>
        <taxon>Preaxostyla</taxon>
        <taxon>Oxymonadida</taxon>
        <taxon>Blattamonas</taxon>
    </lineage>
</organism>
<name>A0ABQ9X247_9EUKA</name>
<feature type="chain" id="PRO_5047481726" description="alpha-galactosidase" evidence="5">
    <location>
        <begin position="19"/>
        <end position="735"/>
    </location>
</feature>
<dbReference type="InterPro" id="IPR050985">
    <property type="entry name" value="Alpha-glycosidase_related"/>
</dbReference>
<evidence type="ECO:0000313" key="8">
    <source>
        <dbReference type="EMBL" id="KAK2945429.1"/>
    </source>
</evidence>
<dbReference type="InterPro" id="IPR013785">
    <property type="entry name" value="Aldolase_TIM"/>
</dbReference>
<evidence type="ECO:0000256" key="1">
    <source>
        <dbReference type="ARBA" id="ARBA00001255"/>
    </source>
</evidence>
<dbReference type="InterPro" id="IPR013780">
    <property type="entry name" value="Glyco_hydro_b"/>
</dbReference>
<protein>
    <recommendedName>
        <fullName evidence="2">alpha-galactosidase</fullName>
        <ecNumber evidence="2">3.2.1.22</ecNumber>
    </recommendedName>
</protein>
<dbReference type="Pfam" id="PF16875">
    <property type="entry name" value="Glyco_hydro_36N"/>
    <property type="match status" value="1"/>
</dbReference>
<dbReference type="Pfam" id="PF16874">
    <property type="entry name" value="Glyco_hydro_36C"/>
    <property type="match status" value="1"/>
</dbReference>
<keyword evidence="3 8" id="KW-0378">Hydrolase</keyword>
<feature type="domain" description="Glycosyl hydrolase family 36 C-terminal" evidence="6">
    <location>
        <begin position="647"/>
        <end position="731"/>
    </location>
</feature>
<gene>
    <name evidence="8" type="ORF">BLNAU_19646</name>
</gene>
<proteinExistence type="predicted"/>
<keyword evidence="5" id="KW-0732">Signal</keyword>
<dbReference type="PANTHER" id="PTHR43053:SF3">
    <property type="entry name" value="ALPHA-GALACTOSIDASE C-RELATED"/>
    <property type="match status" value="1"/>
</dbReference>
<dbReference type="EMBL" id="JARBJD010000261">
    <property type="protein sequence ID" value="KAK2945429.1"/>
    <property type="molecule type" value="Genomic_DNA"/>
</dbReference>
<dbReference type="EC" id="3.2.1.22" evidence="2"/>
<dbReference type="PRINTS" id="PR00743">
    <property type="entry name" value="GLHYDRLASE36"/>
</dbReference>
<feature type="domain" description="Glycosyl hydrolase family 36 N-terminal" evidence="7">
    <location>
        <begin position="48"/>
        <end position="278"/>
    </location>
</feature>
<evidence type="ECO:0000259" key="6">
    <source>
        <dbReference type="Pfam" id="PF16874"/>
    </source>
</evidence>
<comment type="catalytic activity">
    <reaction evidence="1">
        <text>Hydrolysis of terminal, non-reducing alpha-D-galactose residues in alpha-D-galactosides, including galactose oligosaccharides, galactomannans and galactolipids.</text>
        <dbReference type="EC" id="3.2.1.22"/>
    </reaction>
</comment>
<dbReference type="CDD" id="cd14791">
    <property type="entry name" value="GH36"/>
    <property type="match status" value="1"/>
</dbReference>
<accession>A0ABQ9X247</accession>
<dbReference type="PROSITE" id="PS00512">
    <property type="entry name" value="ALPHA_GALACTOSIDASE"/>
    <property type="match status" value="1"/>
</dbReference>
<dbReference type="PANTHER" id="PTHR43053">
    <property type="entry name" value="GLYCOSIDASE FAMILY 31"/>
    <property type="match status" value="1"/>
</dbReference>
<dbReference type="Gene3D" id="2.60.40.1180">
    <property type="entry name" value="Golgi alpha-mannosidase II"/>
    <property type="match status" value="1"/>
</dbReference>
<dbReference type="PIRSF" id="PIRSF005536">
    <property type="entry name" value="Agal"/>
    <property type="match status" value="1"/>
</dbReference>
<dbReference type="GO" id="GO:0004557">
    <property type="term" value="F:alpha-galactosidase activity"/>
    <property type="evidence" value="ECO:0007669"/>
    <property type="project" value="UniProtKB-EC"/>
</dbReference>
<dbReference type="InterPro" id="IPR031704">
    <property type="entry name" value="Glyco_hydro_36_N"/>
</dbReference>
<dbReference type="Pfam" id="PF02065">
    <property type="entry name" value="Melibiase"/>
    <property type="match status" value="1"/>
</dbReference>
<evidence type="ECO:0000256" key="3">
    <source>
        <dbReference type="ARBA" id="ARBA00022801"/>
    </source>
</evidence>
<evidence type="ECO:0000256" key="4">
    <source>
        <dbReference type="ARBA" id="ARBA00023295"/>
    </source>
</evidence>
<dbReference type="InterPro" id="IPR038417">
    <property type="entry name" value="Alpga-gal_N_sf"/>
</dbReference>
<keyword evidence="4 8" id="KW-0326">Glycosidase</keyword>
<reference evidence="8 9" key="1">
    <citation type="journal article" date="2022" name="bioRxiv">
        <title>Genomics of Preaxostyla Flagellates Illuminates Evolutionary Transitions and the Path Towards Mitochondrial Loss.</title>
        <authorList>
            <person name="Novak L.V.F."/>
            <person name="Treitli S.C."/>
            <person name="Pyrih J."/>
            <person name="Halakuc P."/>
            <person name="Pipaliya S.V."/>
            <person name="Vacek V."/>
            <person name="Brzon O."/>
            <person name="Soukal P."/>
            <person name="Eme L."/>
            <person name="Dacks J.B."/>
            <person name="Karnkowska A."/>
            <person name="Elias M."/>
            <person name="Hampl V."/>
        </authorList>
    </citation>
    <scope>NUCLEOTIDE SEQUENCE [LARGE SCALE GENOMIC DNA]</scope>
    <source>
        <strain evidence="8">NAU3</strain>
        <tissue evidence="8">Gut</tissue>
    </source>
</reference>
<comment type="caution">
    <text evidence="8">The sequence shown here is derived from an EMBL/GenBank/DDBJ whole genome shotgun (WGS) entry which is preliminary data.</text>
</comment>
<dbReference type="InterPro" id="IPR017853">
    <property type="entry name" value="GH"/>
</dbReference>
<evidence type="ECO:0000256" key="5">
    <source>
        <dbReference type="SAM" id="SignalP"/>
    </source>
</evidence>